<evidence type="ECO:0000313" key="3">
    <source>
        <dbReference type="Proteomes" id="UP001172911"/>
    </source>
</evidence>
<dbReference type="InterPro" id="IPR037522">
    <property type="entry name" value="HD_GYP_dom"/>
</dbReference>
<evidence type="ECO:0000313" key="2">
    <source>
        <dbReference type="EMBL" id="MDO7785813.1"/>
    </source>
</evidence>
<dbReference type="NCBIfam" id="TIGR00277">
    <property type="entry name" value="HDIG"/>
    <property type="match status" value="1"/>
</dbReference>
<dbReference type="CDD" id="cd00077">
    <property type="entry name" value="HDc"/>
    <property type="match status" value="1"/>
</dbReference>
<dbReference type="SUPFAM" id="SSF109604">
    <property type="entry name" value="HD-domain/PDEase-like"/>
    <property type="match status" value="1"/>
</dbReference>
<keyword evidence="3" id="KW-1185">Reference proteome</keyword>
<dbReference type="PANTHER" id="PTHR43155:SF2">
    <property type="entry name" value="CYCLIC DI-GMP PHOSPHODIESTERASE PA4108"/>
    <property type="match status" value="1"/>
</dbReference>
<dbReference type="PANTHER" id="PTHR43155">
    <property type="entry name" value="CYCLIC DI-GMP PHOSPHODIESTERASE PA4108-RELATED"/>
    <property type="match status" value="1"/>
</dbReference>
<dbReference type="Gene3D" id="1.10.3210.10">
    <property type="entry name" value="Hypothetical protein af1432"/>
    <property type="match status" value="1"/>
</dbReference>
<dbReference type="SMART" id="SM00471">
    <property type="entry name" value="HDc"/>
    <property type="match status" value="1"/>
</dbReference>
<dbReference type="EMBL" id="JARPTC010000001">
    <property type="protein sequence ID" value="MDO7785813.1"/>
    <property type="molecule type" value="Genomic_DNA"/>
</dbReference>
<proteinExistence type="predicted"/>
<dbReference type="InterPro" id="IPR006675">
    <property type="entry name" value="HDIG_dom"/>
</dbReference>
<feature type="domain" description="HD-GYP" evidence="1">
    <location>
        <begin position="16"/>
        <end position="201"/>
    </location>
</feature>
<reference evidence="2" key="1">
    <citation type="journal article" date="2023" name="J. Hazard. Mater.">
        <title>Anaerobic biodegradation of pyrene and benzo[a]pyrene by a new sulfate-reducing Desulforamulus aquiferis strain DSA.</title>
        <authorList>
            <person name="Zhang Z."/>
            <person name="Sun J."/>
            <person name="Gong X."/>
            <person name="Wang C."/>
            <person name="Wang H."/>
        </authorList>
    </citation>
    <scope>NUCLEOTIDE SEQUENCE</scope>
    <source>
        <strain evidence="2">DSA</strain>
    </source>
</reference>
<comment type="caution">
    <text evidence="2">The sequence shown here is derived from an EMBL/GenBank/DDBJ whole genome shotgun (WGS) entry which is preliminary data.</text>
</comment>
<protein>
    <submittedName>
        <fullName evidence="2">HD domain-containing protein</fullName>
    </submittedName>
</protein>
<dbReference type="Proteomes" id="UP001172911">
    <property type="component" value="Unassembled WGS sequence"/>
</dbReference>
<dbReference type="InterPro" id="IPR003607">
    <property type="entry name" value="HD/PDEase_dom"/>
</dbReference>
<dbReference type="Pfam" id="PF13487">
    <property type="entry name" value="HD_5"/>
    <property type="match status" value="1"/>
</dbReference>
<accession>A0AAW7Z744</accession>
<dbReference type="PROSITE" id="PS51832">
    <property type="entry name" value="HD_GYP"/>
    <property type="match status" value="1"/>
</dbReference>
<organism evidence="2 3">
    <name type="scientific">Desulforamulus aquiferis</name>
    <dbReference type="NCBI Taxonomy" id="1397668"/>
    <lineage>
        <taxon>Bacteria</taxon>
        <taxon>Bacillati</taxon>
        <taxon>Bacillota</taxon>
        <taxon>Clostridia</taxon>
        <taxon>Eubacteriales</taxon>
        <taxon>Peptococcaceae</taxon>
        <taxon>Desulforamulus</taxon>
    </lineage>
</organism>
<dbReference type="RefSeq" id="WP_304540441.1">
    <property type="nucleotide sequence ID" value="NZ_JARPTC010000001.1"/>
</dbReference>
<name>A0AAW7Z744_9FIRM</name>
<gene>
    <name evidence="2" type="ORF">P6N53_01015</name>
</gene>
<evidence type="ECO:0000259" key="1">
    <source>
        <dbReference type="PROSITE" id="PS51832"/>
    </source>
</evidence>
<sequence>MQFALEQEQSPFVVEQELLRVPALSRLACKMNAWDKSLLDHANHTAKLVVLMSEHLGLTQEEKRDLIVGAFLHDIGKITWPRSMVYRKCLTKKERALIFFHPTQGARLLSAVWPEVSSRTLRIVAEHHERPDKTGYPKGLRDTRISTLSLVVAAAEVFSALTQSRPYRSFFFTSEQALEELTRGRIPINLIRILERCIKRS</sequence>
<reference evidence="2" key="2">
    <citation type="submission" date="2023-03" db="EMBL/GenBank/DDBJ databases">
        <authorList>
            <person name="Zhang Z."/>
        </authorList>
    </citation>
    <scope>NUCLEOTIDE SEQUENCE</scope>
    <source>
        <strain evidence="2">DSA</strain>
    </source>
</reference>
<dbReference type="AlphaFoldDB" id="A0AAW7Z744"/>